<dbReference type="InterPro" id="IPR010441">
    <property type="entry name" value="CH_2"/>
</dbReference>
<evidence type="ECO:0000256" key="1">
    <source>
        <dbReference type="SAM" id="MobiDB-lite"/>
    </source>
</evidence>
<dbReference type="PANTHER" id="PTHR12509">
    <property type="entry name" value="SPERMATOGENESIS-ASSOCIATED 4-RELATED"/>
    <property type="match status" value="1"/>
</dbReference>
<evidence type="ECO:0000259" key="2">
    <source>
        <dbReference type="Pfam" id="PF06294"/>
    </source>
</evidence>
<dbReference type="InterPro" id="IPR052111">
    <property type="entry name" value="Spermatogenesis_Ciliary_MAP"/>
</dbReference>
<evidence type="ECO:0000313" key="4">
    <source>
        <dbReference type="Proteomes" id="UP000831156"/>
    </source>
</evidence>
<organism evidence="3 4">
    <name type="scientific">Plasmodium gaboni</name>
    <dbReference type="NCBI Taxonomy" id="647221"/>
    <lineage>
        <taxon>Eukaryota</taxon>
        <taxon>Sar</taxon>
        <taxon>Alveolata</taxon>
        <taxon>Apicomplexa</taxon>
        <taxon>Aconoidasida</taxon>
        <taxon>Haemosporida</taxon>
        <taxon>Plasmodiidae</taxon>
        <taxon>Plasmodium</taxon>
        <taxon>Plasmodium (Laverania)</taxon>
    </lineage>
</organism>
<feature type="domain" description="CH-like" evidence="2">
    <location>
        <begin position="7"/>
        <end position="98"/>
    </location>
</feature>
<proteinExistence type="predicted"/>
<dbReference type="Pfam" id="PF06294">
    <property type="entry name" value="CH_2"/>
    <property type="match status" value="1"/>
</dbReference>
<dbReference type="InterPro" id="IPR036872">
    <property type="entry name" value="CH_dom_sf"/>
</dbReference>
<dbReference type="EMBL" id="LT969437">
    <property type="protein sequence ID" value="SOV19662.1"/>
    <property type="molecule type" value="Genomic_DNA"/>
</dbReference>
<keyword evidence="4" id="KW-1185">Reference proteome</keyword>
<accession>A0ABY1UV30</accession>
<dbReference type="Gene3D" id="1.10.418.10">
    <property type="entry name" value="Calponin-like domain"/>
    <property type="match status" value="1"/>
</dbReference>
<feature type="compositionally biased region" description="Basic and acidic residues" evidence="1">
    <location>
        <begin position="164"/>
        <end position="186"/>
    </location>
</feature>
<gene>
    <name evidence="3" type="ORF">PGABG01_1461300</name>
</gene>
<dbReference type="PANTHER" id="PTHR12509:SF8">
    <property type="entry name" value="SPERMATOGENESIS-ASSOCIATED PROTEIN 4"/>
    <property type="match status" value="1"/>
</dbReference>
<reference evidence="3" key="1">
    <citation type="submission" date="2016-09" db="EMBL/GenBank/DDBJ databases">
        <authorList>
            <consortium name="Pathogen Informatics"/>
            <person name="Sun Q."/>
            <person name="Inoue M."/>
        </authorList>
    </citation>
    <scope>NUCLEOTIDE SEQUENCE</scope>
</reference>
<evidence type="ECO:0000313" key="3">
    <source>
        <dbReference type="EMBL" id="SOV19662.1"/>
    </source>
</evidence>
<protein>
    <recommendedName>
        <fullName evidence="2">CH-like domain-containing protein</fullName>
    </recommendedName>
</protein>
<name>A0ABY1UV30_9APIC</name>
<dbReference type="Proteomes" id="UP000831156">
    <property type="component" value="Chromosome 14"/>
</dbReference>
<sequence length="773" mass="93169">MELPREVIKWLHHLNISYSLKNIKSASNGIIIAEILNIYMPQSIHMNSLENGFSKEIKRKNWIIIKKVLTHLNVQYDETAIINSEKNEIIKLFIQLYQYFNENKAKYECIYTNEEENKKYIPSFARPTITQKIRESNIHDIIDEDKKHTSAYELVKQEEYNAALQKEKEKEEKENKNKQRNKKNDQNETYLYNDIEKSCSIITINDNSDYPDYTDIKTLDSFIKDKNNLKTLTMKSVKLFNEQENRKVPGKSTQDEKITDIIYNILNDYIADYECETFHKSDFITSIYKMNKFYKTFKYEEYNNSKVINNLYEKFYIICSLKEYELIRSILDDLKLFNENISMIISLNGYEFFHIWKLFYPVLSNPSCDKEIFNLIITYIKQFLSYLRINDMTTNDILCNIILRSLILIHYDENKDISCFCELIIMIINNDINYFMNILKMIKNMMSFDFFYLFLTTLLNNSPSSFIYNKDVKDIYLYYIFIGLHTNKKNIMLLTLNVLNMLSQHDNYYEIVYLSGLFLKLLELRNIHYDIFLFVICSNMISMITEHKKQNEFSIEVKQLYQVCSLLLKRTKNKNLLYLFFLYSHQLIDKDEQYCNLFMETYGQVSEEEHKVFFSSNVLDEYFRNFYKYKIMKKYFHNILNENINILNERFNTAVLNILMTKDKWKETTSLNILKNFIIYKKDMKLFNYIAIYNNIFENMIQNVFSENHAFFEISKDVLNFYWFSSNEELKKQSFETSMNYLKDIYASNRNSIYPHTIRYIEKLVKGYIKILF</sequence>
<feature type="region of interest" description="Disordered" evidence="1">
    <location>
        <begin position="164"/>
        <end position="187"/>
    </location>
</feature>